<feature type="region of interest" description="Disordered" evidence="1">
    <location>
        <begin position="22"/>
        <end position="153"/>
    </location>
</feature>
<protein>
    <submittedName>
        <fullName evidence="2">Uncharacterized protein</fullName>
    </submittedName>
</protein>
<accession>A0A1J7JXD9</accession>
<evidence type="ECO:0000313" key="2">
    <source>
        <dbReference type="EMBL" id="OIW34744.1"/>
    </source>
</evidence>
<evidence type="ECO:0000256" key="1">
    <source>
        <dbReference type="SAM" id="MobiDB-lite"/>
    </source>
</evidence>
<dbReference type="Proteomes" id="UP000182658">
    <property type="component" value="Unassembled WGS sequence"/>
</dbReference>
<feature type="compositionally biased region" description="Polar residues" evidence="1">
    <location>
        <begin position="47"/>
        <end position="70"/>
    </location>
</feature>
<reference evidence="2 3" key="1">
    <citation type="submission" date="2016-10" db="EMBL/GenBank/DDBJ databases">
        <title>Draft genome sequence of Coniochaeta ligniaria NRRL30616, a lignocellulolytic fungus for bioabatement of inhibitors in plant biomass hydrolysates.</title>
        <authorList>
            <consortium name="DOE Joint Genome Institute"/>
            <person name="Jimenez D.J."/>
            <person name="Hector R.E."/>
            <person name="Riley R."/>
            <person name="Sun H."/>
            <person name="Grigoriev I.V."/>
            <person name="Van Elsas J.D."/>
            <person name="Nichols N.N."/>
        </authorList>
    </citation>
    <scope>NUCLEOTIDE SEQUENCE [LARGE SCALE GENOMIC DNA]</scope>
    <source>
        <strain evidence="2 3">NRRL 30616</strain>
    </source>
</reference>
<sequence>MDNNHVYGSLADGQDDLYTYEDGFDQHYTTDSQGGPYNDDAPWGIQRFQTDTGPWNQNNVDVVQGQTWLSSDGYVPTSLPNNSDEAVQGSAEGAQPAEPEEKDKKKKKKSEETDVKRDAKGYSKKDGKDGSSKKKHHGHKGHRHGHGHSRAAT</sequence>
<gene>
    <name evidence="2" type="ORF">CONLIGDRAFT_639084</name>
</gene>
<organism evidence="2 3">
    <name type="scientific">Coniochaeta ligniaria NRRL 30616</name>
    <dbReference type="NCBI Taxonomy" id="1408157"/>
    <lineage>
        <taxon>Eukaryota</taxon>
        <taxon>Fungi</taxon>
        <taxon>Dikarya</taxon>
        <taxon>Ascomycota</taxon>
        <taxon>Pezizomycotina</taxon>
        <taxon>Sordariomycetes</taxon>
        <taxon>Sordariomycetidae</taxon>
        <taxon>Coniochaetales</taxon>
        <taxon>Coniochaetaceae</taxon>
        <taxon>Coniochaeta</taxon>
    </lineage>
</organism>
<feature type="compositionally biased region" description="Basic residues" evidence="1">
    <location>
        <begin position="133"/>
        <end position="153"/>
    </location>
</feature>
<dbReference type="EMBL" id="KV875093">
    <property type="protein sequence ID" value="OIW34744.1"/>
    <property type="molecule type" value="Genomic_DNA"/>
</dbReference>
<feature type="compositionally biased region" description="Basic and acidic residues" evidence="1">
    <location>
        <begin position="99"/>
        <end position="132"/>
    </location>
</feature>
<evidence type="ECO:0000313" key="3">
    <source>
        <dbReference type="Proteomes" id="UP000182658"/>
    </source>
</evidence>
<keyword evidence="3" id="KW-1185">Reference proteome</keyword>
<dbReference type="InParanoid" id="A0A1J7JXD9"/>
<dbReference type="AlphaFoldDB" id="A0A1J7JXD9"/>
<dbReference type="OrthoDB" id="10552841at2759"/>
<proteinExistence type="predicted"/>
<name>A0A1J7JXD9_9PEZI</name>